<dbReference type="SUPFAM" id="SSF53474">
    <property type="entry name" value="alpha/beta-Hydrolases"/>
    <property type="match status" value="1"/>
</dbReference>
<proteinExistence type="predicted"/>
<dbReference type="InterPro" id="IPR002469">
    <property type="entry name" value="Peptidase_S9B_N"/>
</dbReference>
<comment type="caution">
    <text evidence="3">The sequence shown here is derived from an EMBL/GenBank/DDBJ whole genome shotgun (WGS) entry which is preliminary data.</text>
</comment>
<accession>A0ABT8LK41</accession>
<dbReference type="EMBL" id="JAUJEB010000015">
    <property type="protein sequence ID" value="MDN5217376.1"/>
    <property type="molecule type" value="Genomic_DNA"/>
</dbReference>
<dbReference type="Pfam" id="PF00326">
    <property type="entry name" value="Peptidase_S9"/>
    <property type="match status" value="1"/>
</dbReference>
<feature type="domain" description="Dipeptidylpeptidase IV N-terminal" evidence="2">
    <location>
        <begin position="112"/>
        <end position="462"/>
    </location>
</feature>
<dbReference type="RefSeq" id="WP_346762712.1">
    <property type="nucleotide sequence ID" value="NZ_JAUJEB010000015.1"/>
</dbReference>
<dbReference type="InterPro" id="IPR050278">
    <property type="entry name" value="Serine_Prot_S9B/DPPIV"/>
</dbReference>
<dbReference type="Pfam" id="PF00930">
    <property type="entry name" value="DPPIV_N"/>
    <property type="match status" value="1"/>
</dbReference>
<dbReference type="Gene3D" id="2.140.10.30">
    <property type="entry name" value="Dipeptidylpeptidase IV, N-terminal domain"/>
    <property type="match status" value="1"/>
</dbReference>
<keyword evidence="4" id="KW-1185">Reference proteome</keyword>
<dbReference type="PANTHER" id="PTHR11731:SF193">
    <property type="entry name" value="DIPEPTIDYL PEPTIDASE 9"/>
    <property type="match status" value="1"/>
</dbReference>
<dbReference type="PANTHER" id="PTHR11731">
    <property type="entry name" value="PROTEASE FAMILY S9B,C DIPEPTIDYL-PEPTIDASE IV-RELATED"/>
    <property type="match status" value="1"/>
</dbReference>
<name>A0ABT8LK41_9BACT</name>
<evidence type="ECO:0000313" key="4">
    <source>
        <dbReference type="Proteomes" id="UP001172083"/>
    </source>
</evidence>
<dbReference type="Proteomes" id="UP001172083">
    <property type="component" value="Unassembled WGS sequence"/>
</dbReference>
<dbReference type="Gene3D" id="3.40.50.1820">
    <property type="entry name" value="alpha/beta hydrolase"/>
    <property type="match status" value="1"/>
</dbReference>
<reference evidence="3" key="1">
    <citation type="submission" date="2023-06" db="EMBL/GenBank/DDBJ databases">
        <title>Genomic of Agaribacillus aureum.</title>
        <authorList>
            <person name="Wang G."/>
        </authorList>
    </citation>
    <scope>NUCLEOTIDE SEQUENCE</scope>
    <source>
        <strain evidence="3">BMA12</strain>
    </source>
</reference>
<dbReference type="InterPro" id="IPR029058">
    <property type="entry name" value="AB_hydrolase_fold"/>
</dbReference>
<evidence type="ECO:0000313" key="3">
    <source>
        <dbReference type="EMBL" id="MDN5217376.1"/>
    </source>
</evidence>
<gene>
    <name evidence="3" type="ORF">QQ020_35205</name>
</gene>
<evidence type="ECO:0000259" key="2">
    <source>
        <dbReference type="Pfam" id="PF00930"/>
    </source>
</evidence>
<dbReference type="InterPro" id="IPR001375">
    <property type="entry name" value="Peptidase_S9_cat"/>
</dbReference>
<feature type="domain" description="Peptidase S9 prolyl oligopeptidase catalytic" evidence="1">
    <location>
        <begin position="553"/>
        <end position="749"/>
    </location>
</feature>
<organism evidence="3 4">
    <name type="scientific">Agaribacillus aureus</name>
    <dbReference type="NCBI Taxonomy" id="3051825"/>
    <lineage>
        <taxon>Bacteria</taxon>
        <taxon>Pseudomonadati</taxon>
        <taxon>Bacteroidota</taxon>
        <taxon>Cytophagia</taxon>
        <taxon>Cytophagales</taxon>
        <taxon>Splendidivirgaceae</taxon>
        <taxon>Agaribacillus</taxon>
    </lineage>
</organism>
<evidence type="ECO:0000259" key="1">
    <source>
        <dbReference type="Pfam" id="PF00326"/>
    </source>
</evidence>
<protein>
    <submittedName>
        <fullName evidence="3">S9 family peptidase</fullName>
    </submittedName>
</protein>
<dbReference type="SUPFAM" id="SSF82171">
    <property type="entry name" value="DPP6 N-terminal domain-like"/>
    <property type="match status" value="1"/>
</dbReference>
<sequence length="755" mass="85753">MKCKTSIMLSALALGIIVFSFSGYCQVSDPSLLTLERIFSGNEFSSEYFGPAKWIDNGNGYTTLESSPSHPGFRDIVRYESASDEQEILVSAAALIPQGQAQPLQISNYSWSPDKSRLLIYTNTARVWRQNTRGDYWVLNLADKSLTKLGGKDARPSTLMFAKFSPDNQYVGYVREHNIFVEKLSTGKITQLTFDGSTDIINGTFDWVYEEEFGIRDGFRWSPDSRSIAFWQLDAGGIRDFYMINNTDSIYSFLIPVQYPKVGMDNSACKVGVVGIDAGAITWMQVPGDPRDNYIARMDWANNATELIIQRLNRKQNQNQVMLCNSKSGEVTTIYTDKNDAWVDVVNDLYWLSNGKKFTWVSEKDGWRHVYTISRDGKDVKSITPWEMDIISIQSIHEASGWLYFIASPENGTQRYLYRSRLNGKGQPVRLSPADMPGTHSYQLSPDTKWAFHTYSNANTPPKISLVNLPKHKHISTKAGNASLIEKVSELKRHDVEFFEVEVEDGVKLDGFMLKPYNFDPSKKYPVLFYVYGEPAGQTVLDRWGWSNYLWHTMLTQQGYIIISLDNRGTPSPKGSAWRKVVYGSLGVMSSQDQANGLKAIMKQHDFVDPDRIGIWGWSGGGSMTLNMLFRYPDLYKTGMSVAPVSNQLLYDNIYQERYMGLPWENKEGYKNGSPVTYAKNLKGNLLLVHGTGDDNVHYQNTEVLINELVKHNKIFSLMSYPNRSHGIYERPNTSRHLREILTHYLKNNLPAGPK</sequence>